<keyword evidence="2" id="KW-1185">Reference proteome</keyword>
<protein>
    <submittedName>
        <fullName evidence="1">Uncharacterized protein</fullName>
    </submittedName>
</protein>
<dbReference type="Proteomes" id="UP000014254">
    <property type="component" value="Unassembled WGS sequence"/>
</dbReference>
<name>S2K266_MUCC1</name>
<reference evidence="2" key="1">
    <citation type="submission" date="2013-05" db="EMBL/GenBank/DDBJ databases">
        <title>The Genome sequence of Mucor circinelloides f. circinelloides 1006PhL.</title>
        <authorList>
            <consortium name="The Broad Institute Genomics Platform"/>
            <person name="Cuomo C."/>
            <person name="Earl A."/>
            <person name="Findley K."/>
            <person name="Lee S.C."/>
            <person name="Walker B."/>
            <person name="Young S."/>
            <person name="Zeng Q."/>
            <person name="Gargeya S."/>
            <person name="Fitzgerald M."/>
            <person name="Haas B."/>
            <person name="Abouelleil A."/>
            <person name="Allen A.W."/>
            <person name="Alvarado L."/>
            <person name="Arachchi H.M."/>
            <person name="Berlin A.M."/>
            <person name="Chapman S.B."/>
            <person name="Gainer-Dewar J."/>
            <person name="Goldberg J."/>
            <person name="Griggs A."/>
            <person name="Gujja S."/>
            <person name="Hansen M."/>
            <person name="Howarth C."/>
            <person name="Imamovic A."/>
            <person name="Ireland A."/>
            <person name="Larimer J."/>
            <person name="McCowan C."/>
            <person name="Murphy C."/>
            <person name="Pearson M."/>
            <person name="Poon T.W."/>
            <person name="Priest M."/>
            <person name="Roberts A."/>
            <person name="Saif S."/>
            <person name="Shea T."/>
            <person name="Sisk P."/>
            <person name="Sykes S."/>
            <person name="Wortman J."/>
            <person name="Nusbaum C."/>
            <person name="Birren B."/>
        </authorList>
    </citation>
    <scope>NUCLEOTIDE SEQUENCE [LARGE SCALE GENOMIC DNA]</scope>
    <source>
        <strain evidence="2">1006PhL</strain>
    </source>
</reference>
<proteinExistence type="predicted"/>
<gene>
    <name evidence="1" type="ORF">HMPREF1544_03908</name>
</gene>
<dbReference type="AlphaFoldDB" id="S2K266"/>
<feature type="non-terminal residue" evidence="1">
    <location>
        <position position="1"/>
    </location>
</feature>
<sequence length="89" mass="9859">CLALKPADGTCSPLAKERLALLVSDIRDTIALSENAGLTVPLLLTQFGLFLPICIEEKFHDIIYTISKVLQISWLRSSRSIWPAQTFVS</sequence>
<dbReference type="OrthoDB" id="2212248at2759"/>
<dbReference type="VEuPathDB" id="FungiDB:HMPREF1544_03908"/>
<organism evidence="1 2">
    <name type="scientific">Mucor circinelloides f. circinelloides (strain 1006PhL)</name>
    <name type="common">Mucormycosis agent</name>
    <name type="synonym">Calyptromyces circinelloides</name>
    <dbReference type="NCBI Taxonomy" id="1220926"/>
    <lineage>
        <taxon>Eukaryota</taxon>
        <taxon>Fungi</taxon>
        <taxon>Fungi incertae sedis</taxon>
        <taxon>Mucoromycota</taxon>
        <taxon>Mucoromycotina</taxon>
        <taxon>Mucoromycetes</taxon>
        <taxon>Mucorales</taxon>
        <taxon>Mucorineae</taxon>
        <taxon>Mucoraceae</taxon>
        <taxon>Mucor</taxon>
    </lineage>
</organism>
<accession>S2K266</accession>
<dbReference type="EMBL" id="KE123937">
    <property type="protein sequence ID" value="EPB89283.1"/>
    <property type="molecule type" value="Genomic_DNA"/>
</dbReference>
<evidence type="ECO:0000313" key="2">
    <source>
        <dbReference type="Proteomes" id="UP000014254"/>
    </source>
</evidence>
<dbReference type="InParanoid" id="S2K266"/>
<evidence type="ECO:0000313" key="1">
    <source>
        <dbReference type="EMBL" id="EPB89283.1"/>
    </source>
</evidence>